<proteinExistence type="predicted"/>
<sequence>MMDPGLERPQSLIDRNQFDDRAPRIDEILKRGSHLCERIQDLVHRTQRDLAGNDRRCEQDVGKDDVGLQIDDAANIKIHEMQIEPEVIVANIAKQQIQCRWGGVGGIILAKHELLAIGRLNALVEKFDSRQPDADQRERAGAEHRPDHRGEHQRVGDGADQRQLRDVARQPQENRQEGQERQDGTDQIDAETFHRGGKSHGIFLHPLRGALDRAQPRPVGDVVVVHRGAPAEDVMADEEARHHADHDRDEGDAGEGRQFAVELLDRDRR</sequence>
<reference evidence="2" key="1">
    <citation type="submission" date="2016-10" db="EMBL/GenBank/DDBJ databases">
        <title>Sequence of Gallionella enrichment culture.</title>
        <authorList>
            <person name="Poehlein A."/>
            <person name="Muehling M."/>
            <person name="Daniel R."/>
        </authorList>
    </citation>
    <scope>NUCLEOTIDE SEQUENCE</scope>
</reference>
<name>A0A1J5PZS8_9ZZZZ</name>
<comment type="caution">
    <text evidence="2">The sequence shown here is derived from an EMBL/GenBank/DDBJ whole genome shotgun (WGS) entry which is preliminary data.</text>
</comment>
<organism evidence="2">
    <name type="scientific">mine drainage metagenome</name>
    <dbReference type="NCBI Taxonomy" id="410659"/>
    <lineage>
        <taxon>unclassified sequences</taxon>
        <taxon>metagenomes</taxon>
        <taxon>ecological metagenomes</taxon>
    </lineage>
</organism>
<accession>A0A1J5PZS8</accession>
<gene>
    <name evidence="2" type="ORF">GALL_492680</name>
</gene>
<evidence type="ECO:0000313" key="2">
    <source>
        <dbReference type="EMBL" id="OIQ69133.1"/>
    </source>
</evidence>
<feature type="region of interest" description="Disordered" evidence="1">
    <location>
        <begin position="129"/>
        <end position="186"/>
    </location>
</feature>
<protein>
    <submittedName>
        <fullName evidence="2">Uncharacterized protein</fullName>
    </submittedName>
</protein>
<dbReference type="EMBL" id="MLJW01004899">
    <property type="protein sequence ID" value="OIQ69133.1"/>
    <property type="molecule type" value="Genomic_DNA"/>
</dbReference>
<evidence type="ECO:0000256" key="1">
    <source>
        <dbReference type="SAM" id="MobiDB-lite"/>
    </source>
</evidence>
<feature type="compositionally biased region" description="Basic and acidic residues" evidence="1">
    <location>
        <begin position="129"/>
        <end position="184"/>
    </location>
</feature>
<dbReference type="AlphaFoldDB" id="A0A1J5PZS8"/>
<feature type="compositionally biased region" description="Basic and acidic residues" evidence="1">
    <location>
        <begin position="238"/>
        <end position="255"/>
    </location>
</feature>
<feature type="region of interest" description="Disordered" evidence="1">
    <location>
        <begin position="233"/>
        <end position="269"/>
    </location>
</feature>